<accession>A0A7H1C2M4</accession>
<evidence type="ECO:0000256" key="6">
    <source>
        <dbReference type="ARBA" id="ARBA00023136"/>
    </source>
</evidence>
<name>A0A7H1C2M4_9PAST</name>
<keyword evidence="4 7" id="KW-0812">Transmembrane</keyword>
<dbReference type="GO" id="GO:0016020">
    <property type="term" value="C:membrane"/>
    <property type="evidence" value="ECO:0007669"/>
    <property type="project" value="TreeGrafter"/>
</dbReference>
<evidence type="ECO:0000259" key="8">
    <source>
        <dbReference type="PROSITE" id="PS50850"/>
    </source>
</evidence>
<evidence type="ECO:0000256" key="7">
    <source>
        <dbReference type="SAM" id="Phobius"/>
    </source>
</evidence>
<feature type="transmembrane region" description="Helical" evidence="7">
    <location>
        <begin position="66"/>
        <end position="86"/>
    </location>
</feature>
<feature type="transmembrane region" description="Helical" evidence="7">
    <location>
        <begin position="128"/>
        <end position="150"/>
    </location>
</feature>
<feature type="transmembrane region" description="Helical" evidence="7">
    <location>
        <begin position="34"/>
        <end position="54"/>
    </location>
</feature>
<keyword evidence="5 7" id="KW-1133">Transmembrane helix</keyword>
<evidence type="ECO:0000256" key="5">
    <source>
        <dbReference type="ARBA" id="ARBA00022989"/>
    </source>
</evidence>
<dbReference type="RefSeq" id="WP_188156818.1">
    <property type="nucleotide sequence ID" value="NZ_CP061280.1"/>
</dbReference>
<feature type="transmembrane region" description="Helical" evidence="7">
    <location>
        <begin position="245"/>
        <end position="266"/>
    </location>
</feature>
<feature type="transmembrane region" description="Helical" evidence="7">
    <location>
        <begin position="273"/>
        <end position="293"/>
    </location>
</feature>
<dbReference type="EMBL" id="CP061280">
    <property type="protein sequence ID" value="QNS15229.1"/>
    <property type="molecule type" value="Genomic_DNA"/>
</dbReference>
<feature type="transmembrane region" description="Helical" evidence="7">
    <location>
        <begin position="299"/>
        <end position="316"/>
    </location>
</feature>
<sequence>MTNLLLAIIYLCFISLGLPDAILGSAWPSMHQELVVPLSYAGVVSMIMSIGTITSSLMSDKLTYHLGTGKVMVISVALTALALWGFSISDSFWILCLWAIPYGLGAGAVDAALNNYVAVHYASRHMSWLHCMWGVGASIGPHILGIALLQGRGWEGGYYTISLLQIGLTVILFCSLPFWKSRKKTAAEMNEAAKPVSLKEAIKIPGVKYGILAFIGYCGVEQTAGLWASSYFVMVKEVGLEQAAAFGSIFFIGITVGRGISGFLTLKLNNHQMIKLGFGLILIGIAMLCLPMGKYVTLASLIIIGLGCAPIFPCLIHSTPDFFGEDKSQSVIGIQMASAYVGVLLIPPLFGAIANAISIKLLPFYLLVMFALMVYAYRGLLRKTAK</sequence>
<dbReference type="SUPFAM" id="SSF103473">
    <property type="entry name" value="MFS general substrate transporter"/>
    <property type="match status" value="1"/>
</dbReference>
<proteinExistence type="inferred from homology"/>
<evidence type="ECO:0000256" key="2">
    <source>
        <dbReference type="ARBA" id="ARBA00008335"/>
    </source>
</evidence>
<dbReference type="InterPro" id="IPR020846">
    <property type="entry name" value="MFS_dom"/>
</dbReference>
<dbReference type="InterPro" id="IPR036259">
    <property type="entry name" value="MFS_trans_sf"/>
</dbReference>
<dbReference type="InterPro" id="IPR011701">
    <property type="entry name" value="MFS"/>
</dbReference>
<keyword evidence="3" id="KW-0813">Transport</keyword>
<evidence type="ECO:0000256" key="4">
    <source>
        <dbReference type="ARBA" id="ARBA00022692"/>
    </source>
</evidence>
<feature type="transmembrane region" description="Helical" evidence="7">
    <location>
        <begin position="363"/>
        <end position="381"/>
    </location>
</feature>
<dbReference type="PANTHER" id="PTHR23514:SF3">
    <property type="entry name" value="BYPASS OF STOP CODON PROTEIN 6"/>
    <property type="match status" value="1"/>
</dbReference>
<protein>
    <submittedName>
        <fullName evidence="9">MFS transporter</fullName>
    </submittedName>
</protein>
<gene>
    <name evidence="9" type="ORF">ICJ55_00230</name>
</gene>
<dbReference type="InterPro" id="IPR051788">
    <property type="entry name" value="MFS_Transporter"/>
</dbReference>
<dbReference type="GO" id="GO:0022857">
    <property type="term" value="F:transmembrane transporter activity"/>
    <property type="evidence" value="ECO:0007669"/>
    <property type="project" value="InterPro"/>
</dbReference>
<feature type="domain" description="Major facilitator superfamily (MFS) profile" evidence="8">
    <location>
        <begin position="5"/>
        <end position="386"/>
    </location>
</feature>
<dbReference type="Gene3D" id="1.20.1250.20">
    <property type="entry name" value="MFS general substrate transporter like domains"/>
    <property type="match status" value="1"/>
</dbReference>
<feature type="transmembrane region" description="Helical" evidence="7">
    <location>
        <begin position="156"/>
        <end position="179"/>
    </location>
</feature>
<reference evidence="9 10" key="1">
    <citation type="submission" date="2020-09" db="EMBL/GenBank/DDBJ databases">
        <title>Mannheimia bovis sp.nov., isolated from a cow.</title>
        <authorList>
            <person name="Li F."/>
        </authorList>
    </citation>
    <scope>NUCLEOTIDE SEQUENCE [LARGE SCALE GENOMIC DNA]</scope>
    <source>
        <strain evidence="9 10">ZY190616</strain>
    </source>
</reference>
<feature type="transmembrane region" description="Helical" evidence="7">
    <location>
        <begin position="92"/>
        <end position="116"/>
    </location>
</feature>
<comment type="similarity">
    <text evidence="2">Belongs to the major facilitator superfamily.</text>
</comment>
<dbReference type="PROSITE" id="PS50850">
    <property type="entry name" value="MFS"/>
    <property type="match status" value="1"/>
</dbReference>
<evidence type="ECO:0000313" key="9">
    <source>
        <dbReference type="EMBL" id="QNS15229.1"/>
    </source>
</evidence>
<dbReference type="AlphaFoldDB" id="A0A7H1C2M4"/>
<evidence type="ECO:0000256" key="1">
    <source>
        <dbReference type="ARBA" id="ARBA00004127"/>
    </source>
</evidence>
<dbReference type="GO" id="GO:0012505">
    <property type="term" value="C:endomembrane system"/>
    <property type="evidence" value="ECO:0007669"/>
    <property type="project" value="UniProtKB-SubCell"/>
</dbReference>
<dbReference type="KEGG" id="mbos:ICJ55_00230"/>
<evidence type="ECO:0000313" key="10">
    <source>
        <dbReference type="Proteomes" id="UP000576260"/>
    </source>
</evidence>
<dbReference type="PANTHER" id="PTHR23514">
    <property type="entry name" value="BYPASS OF STOP CODON PROTEIN 6"/>
    <property type="match status" value="1"/>
</dbReference>
<keyword evidence="10" id="KW-1185">Reference proteome</keyword>
<evidence type="ECO:0000256" key="3">
    <source>
        <dbReference type="ARBA" id="ARBA00022448"/>
    </source>
</evidence>
<dbReference type="Pfam" id="PF07690">
    <property type="entry name" value="MFS_1"/>
    <property type="match status" value="1"/>
</dbReference>
<keyword evidence="6 7" id="KW-0472">Membrane</keyword>
<feature type="transmembrane region" description="Helical" evidence="7">
    <location>
        <begin position="209"/>
        <end position="233"/>
    </location>
</feature>
<comment type="subcellular location">
    <subcellularLocation>
        <location evidence="1">Endomembrane system</location>
        <topology evidence="1">Multi-pass membrane protein</topology>
    </subcellularLocation>
</comment>
<organism evidence="9 10">
    <name type="scientific">Mannheimia bovis</name>
    <dbReference type="NCBI Taxonomy" id="2770636"/>
    <lineage>
        <taxon>Bacteria</taxon>
        <taxon>Pseudomonadati</taxon>
        <taxon>Pseudomonadota</taxon>
        <taxon>Gammaproteobacteria</taxon>
        <taxon>Pasteurellales</taxon>
        <taxon>Pasteurellaceae</taxon>
        <taxon>Mannheimia</taxon>
    </lineage>
</organism>
<dbReference type="Proteomes" id="UP000576260">
    <property type="component" value="Chromosome"/>
</dbReference>
<feature type="transmembrane region" description="Helical" evidence="7">
    <location>
        <begin position="337"/>
        <end position="357"/>
    </location>
</feature>